<feature type="compositionally biased region" description="Low complexity" evidence="1">
    <location>
        <begin position="126"/>
        <end position="141"/>
    </location>
</feature>
<feature type="compositionally biased region" description="Polar residues" evidence="1">
    <location>
        <begin position="308"/>
        <end position="331"/>
    </location>
</feature>
<sequence>MPKTRAYTREELRGLRRADLQRLCKTYDIKGANAKSEVLVETLATYFTSPAYLSSPRPEPRTRPASRLHVPHRPLHTLTRRNPKVKSPLTVPTTSSVSQAIPPVPVVVEAHHTTPAIPSTLEAGRTANEAAAATSSNDSDAQTVSALRQEISQLKETVANWEEQQEGIVSKLVEAKFAEFIGIVQRQLAVVEERETALQKREQELDAAWAQIRRGLINNNTTDEHRSATMAVPAGSVSRLASGKRKQQAVDSTGFLGDELQGDPKRARLQLGSSPHTPPPALQADASSTFVHIGTSSLPPPRTPSPGHQGTSMDQSRTPPVDPNNLNCPVFSTTPRPPREPSSPTTDHFARPDGPPPILTPGGPGFRAARSRMDRSVRMLSKAQFDLSHITDEDTESFLRPILIRKDRTVTPPALSPSPSIGGDNFTYTPLPMPSSSLAATSSVAGSSTTTWDKPPPPVSSPGREYMDIALNGLSNPNDTMVTPNSRTMLGTERYHDTRFGDEPVVPWASPTVDFGPATPSH</sequence>
<dbReference type="RefSeq" id="XP_028478966.1">
    <property type="nucleotide sequence ID" value="XM_028619994.1"/>
</dbReference>
<evidence type="ECO:0000313" key="3">
    <source>
        <dbReference type="Proteomes" id="UP000279236"/>
    </source>
</evidence>
<reference evidence="2 3" key="1">
    <citation type="submission" date="2018-11" db="EMBL/GenBank/DDBJ databases">
        <title>Genome sequence of Apiotrichum porosum DSM 27194.</title>
        <authorList>
            <person name="Aliyu H."/>
            <person name="Gorte O."/>
            <person name="Ochsenreither K."/>
        </authorList>
    </citation>
    <scope>NUCLEOTIDE SEQUENCE [LARGE SCALE GENOMIC DNA]</scope>
    <source>
        <strain evidence="2 3">DSM 27194</strain>
    </source>
</reference>
<dbReference type="GeneID" id="39588955"/>
<feature type="region of interest" description="Disordered" evidence="1">
    <location>
        <begin position="235"/>
        <end position="263"/>
    </location>
</feature>
<protein>
    <submittedName>
        <fullName evidence="2">Uncharacterized protein</fullName>
    </submittedName>
</protein>
<feature type="region of interest" description="Disordered" evidence="1">
    <location>
        <begin position="116"/>
        <end position="142"/>
    </location>
</feature>
<dbReference type="OrthoDB" id="2574359at2759"/>
<feature type="region of interest" description="Disordered" evidence="1">
    <location>
        <begin position="292"/>
        <end position="371"/>
    </location>
</feature>
<name>A0A427Y523_9TREE</name>
<gene>
    <name evidence="2" type="ORF">EHS24_004412</name>
</gene>
<comment type="caution">
    <text evidence="2">The sequence shown here is derived from an EMBL/GenBank/DDBJ whole genome shotgun (WGS) entry which is preliminary data.</text>
</comment>
<feature type="compositionally biased region" description="Low complexity" evidence="1">
    <location>
        <begin position="437"/>
        <end position="451"/>
    </location>
</feature>
<dbReference type="Proteomes" id="UP000279236">
    <property type="component" value="Unassembled WGS sequence"/>
</dbReference>
<evidence type="ECO:0000313" key="2">
    <source>
        <dbReference type="EMBL" id="RSH86181.1"/>
    </source>
</evidence>
<accession>A0A427Y523</accession>
<evidence type="ECO:0000256" key="1">
    <source>
        <dbReference type="SAM" id="MobiDB-lite"/>
    </source>
</evidence>
<feature type="region of interest" description="Disordered" evidence="1">
    <location>
        <begin position="500"/>
        <end position="522"/>
    </location>
</feature>
<dbReference type="EMBL" id="RSCE01000002">
    <property type="protein sequence ID" value="RSH86181.1"/>
    <property type="molecule type" value="Genomic_DNA"/>
</dbReference>
<dbReference type="STRING" id="105984.A0A427Y523"/>
<keyword evidence="3" id="KW-1185">Reference proteome</keyword>
<dbReference type="AlphaFoldDB" id="A0A427Y523"/>
<proteinExistence type="predicted"/>
<organism evidence="2 3">
    <name type="scientific">Apiotrichum porosum</name>
    <dbReference type="NCBI Taxonomy" id="105984"/>
    <lineage>
        <taxon>Eukaryota</taxon>
        <taxon>Fungi</taxon>
        <taxon>Dikarya</taxon>
        <taxon>Basidiomycota</taxon>
        <taxon>Agaricomycotina</taxon>
        <taxon>Tremellomycetes</taxon>
        <taxon>Trichosporonales</taxon>
        <taxon>Trichosporonaceae</taxon>
        <taxon>Apiotrichum</taxon>
    </lineage>
</organism>
<feature type="region of interest" description="Disordered" evidence="1">
    <location>
        <begin position="437"/>
        <end position="461"/>
    </location>
</feature>